<feature type="binding site" evidence="6">
    <location>
        <begin position="91"/>
        <end position="93"/>
    </location>
    <ligand>
        <name>biotin</name>
        <dbReference type="ChEBI" id="CHEBI:57586"/>
    </ligand>
</feature>
<organism evidence="8 9">
    <name type="scientific">Neptuniibacter caesariensis</name>
    <dbReference type="NCBI Taxonomy" id="207954"/>
    <lineage>
        <taxon>Bacteria</taxon>
        <taxon>Pseudomonadati</taxon>
        <taxon>Pseudomonadota</taxon>
        <taxon>Gammaproteobacteria</taxon>
        <taxon>Oceanospirillales</taxon>
        <taxon>Oceanospirillaceae</taxon>
        <taxon>Neptuniibacter</taxon>
    </lineage>
</organism>
<proteinExistence type="inferred from homology"/>
<feature type="binding site" evidence="6">
    <location>
        <position position="186"/>
    </location>
    <ligand>
        <name>biotin</name>
        <dbReference type="ChEBI" id="CHEBI:57586"/>
    </ligand>
</feature>
<dbReference type="Pfam" id="PF08279">
    <property type="entry name" value="HTH_11"/>
    <property type="match status" value="1"/>
</dbReference>
<dbReference type="InterPro" id="IPR030855">
    <property type="entry name" value="Bifunct_BirA"/>
</dbReference>
<dbReference type="Proteomes" id="UP000002171">
    <property type="component" value="Unassembled WGS sequence"/>
</dbReference>
<comment type="catalytic activity">
    <reaction evidence="5 6">
        <text>biotin + L-lysyl-[protein] + ATP = N(6)-biotinyl-L-lysyl-[protein] + AMP + diphosphate + H(+)</text>
        <dbReference type="Rhea" id="RHEA:11756"/>
        <dbReference type="Rhea" id="RHEA-COMP:9752"/>
        <dbReference type="Rhea" id="RHEA-COMP:10505"/>
        <dbReference type="ChEBI" id="CHEBI:15378"/>
        <dbReference type="ChEBI" id="CHEBI:29969"/>
        <dbReference type="ChEBI" id="CHEBI:30616"/>
        <dbReference type="ChEBI" id="CHEBI:33019"/>
        <dbReference type="ChEBI" id="CHEBI:57586"/>
        <dbReference type="ChEBI" id="CHEBI:83144"/>
        <dbReference type="ChEBI" id="CHEBI:456215"/>
        <dbReference type="EC" id="6.3.4.15"/>
    </reaction>
</comment>
<dbReference type="GO" id="GO:0005524">
    <property type="term" value="F:ATP binding"/>
    <property type="evidence" value="ECO:0007669"/>
    <property type="project" value="UniProtKB-UniRule"/>
</dbReference>
<evidence type="ECO:0000256" key="1">
    <source>
        <dbReference type="ARBA" id="ARBA00022598"/>
    </source>
</evidence>
<dbReference type="HAMAP" id="MF_00978">
    <property type="entry name" value="Bifunct_BirA"/>
    <property type="match status" value="1"/>
</dbReference>
<feature type="binding site" evidence="6">
    <location>
        <begin position="119"/>
        <end position="121"/>
    </location>
    <ligand>
        <name>biotin</name>
        <dbReference type="ChEBI" id="CHEBI:57586"/>
    </ligand>
</feature>
<dbReference type="InterPro" id="IPR011991">
    <property type="entry name" value="ArsR-like_HTH"/>
</dbReference>
<reference evidence="8 9" key="1">
    <citation type="submission" date="2006-02" db="EMBL/GenBank/DDBJ databases">
        <authorList>
            <person name="Pinhassi J."/>
            <person name="Pedros-Alio C."/>
            <person name="Ferriera S."/>
            <person name="Johnson J."/>
            <person name="Kravitz S."/>
            <person name="Halpern A."/>
            <person name="Remington K."/>
            <person name="Beeson K."/>
            <person name="Tran B."/>
            <person name="Rogers Y.-H."/>
            <person name="Friedman R."/>
            <person name="Venter J.C."/>
        </authorList>
    </citation>
    <scope>NUCLEOTIDE SEQUENCE [LARGE SCALE GENOMIC DNA]</scope>
    <source>
        <strain evidence="8 9">MED92</strain>
    </source>
</reference>
<evidence type="ECO:0000313" key="9">
    <source>
        <dbReference type="Proteomes" id="UP000002171"/>
    </source>
</evidence>
<keyword evidence="6" id="KW-0678">Repressor</keyword>
<keyword evidence="2 6" id="KW-0547">Nucleotide-binding</keyword>
<dbReference type="Gene3D" id="3.30.930.10">
    <property type="entry name" value="Bira Bifunctional Protein, Domain 2"/>
    <property type="match status" value="1"/>
</dbReference>
<evidence type="ECO:0000256" key="2">
    <source>
        <dbReference type="ARBA" id="ARBA00022741"/>
    </source>
</evidence>
<keyword evidence="6" id="KW-0238">DNA-binding</keyword>
<dbReference type="NCBIfam" id="NF008848">
    <property type="entry name" value="PRK11886.1-3"/>
    <property type="match status" value="1"/>
</dbReference>
<keyword evidence="1 6" id="KW-0436">Ligase</keyword>
<dbReference type="Pfam" id="PF02237">
    <property type="entry name" value="BPL_C"/>
    <property type="match status" value="1"/>
</dbReference>
<comment type="similarity">
    <text evidence="6">Belongs to the biotin--protein ligase family.</text>
</comment>
<dbReference type="CDD" id="cd00090">
    <property type="entry name" value="HTH_ARSR"/>
    <property type="match status" value="1"/>
</dbReference>
<dbReference type="GO" id="GO:0005737">
    <property type="term" value="C:cytoplasm"/>
    <property type="evidence" value="ECO:0007669"/>
    <property type="project" value="TreeGrafter"/>
</dbReference>
<dbReference type="SUPFAM" id="SSF46785">
    <property type="entry name" value="Winged helix' DNA-binding domain"/>
    <property type="match status" value="1"/>
</dbReference>
<dbReference type="InterPro" id="IPR036390">
    <property type="entry name" value="WH_DNA-bd_sf"/>
</dbReference>
<dbReference type="AlphaFoldDB" id="A0A7U8C745"/>
<dbReference type="SUPFAM" id="SSF50037">
    <property type="entry name" value="C-terminal domain of transcriptional repressors"/>
    <property type="match status" value="1"/>
</dbReference>
<evidence type="ECO:0000259" key="7">
    <source>
        <dbReference type="PROSITE" id="PS51733"/>
    </source>
</evidence>
<feature type="domain" description="BPL/LPL catalytic" evidence="7">
    <location>
        <begin position="66"/>
        <end position="258"/>
    </location>
</feature>
<dbReference type="NCBIfam" id="TIGR00121">
    <property type="entry name" value="birA_ligase"/>
    <property type="match status" value="1"/>
</dbReference>
<dbReference type="GO" id="GO:0004077">
    <property type="term" value="F:biotin--[biotin carboxyl-carrier protein] ligase activity"/>
    <property type="evidence" value="ECO:0007669"/>
    <property type="project" value="UniProtKB-UniRule"/>
</dbReference>
<dbReference type="InterPro" id="IPR004408">
    <property type="entry name" value="Biotin_CoA_COase_ligase"/>
</dbReference>
<evidence type="ECO:0000256" key="5">
    <source>
        <dbReference type="ARBA" id="ARBA00047846"/>
    </source>
</evidence>
<evidence type="ECO:0000256" key="6">
    <source>
        <dbReference type="HAMAP-Rule" id="MF_00978"/>
    </source>
</evidence>
<dbReference type="InterPro" id="IPR045864">
    <property type="entry name" value="aa-tRNA-synth_II/BPL/LPL"/>
</dbReference>
<accession>A0A7U8C745</accession>
<dbReference type="Pfam" id="PF03099">
    <property type="entry name" value="BPL_LplA_LipB"/>
    <property type="match status" value="1"/>
</dbReference>
<dbReference type="InterPro" id="IPR003142">
    <property type="entry name" value="BPL_C"/>
</dbReference>
<dbReference type="Gene3D" id="1.10.10.10">
    <property type="entry name" value="Winged helix-like DNA-binding domain superfamily/Winged helix DNA-binding domain"/>
    <property type="match status" value="1"/>
</dbReference>
<dbReference type="RefSeq" id="WP_007021381.1">
    <property type="nucleotide sequence ID" value="NZ_CH724126.1"/>
</dbReference>
<evidence type="ECO:0000256" key="4">
    <source>
        <dbReference type="ARBA" id="ARBA00023267"/>
    </source>
</evidence>
<dbReference type="InterPro" id="IPR008988">
    <property type="entry name" value="Transcriptional_repressor_C"/>
</dbReference>
<feature type="DNA-binding region" description="H-T-H motif" evidence="6">
    <location>
        <begin position="18"/>
        <end position="37"/>
    </location>
</feature>
<keyword evidence="6" id="KW-0804">Transcription</keyword>
<dbReference type="InterPro" id="IPR004143">
    <property type="entry name" value="BPL_LPL_catalytic"/>
</dbReference>
<evidence type="ECO:0000256" key="3">
    <source>
        <dbReference type="ARBA" id="ARBA00022840"/>
    </source>
</evidence>
<dbReference type="CDD" id="cd16442">
    <property type="entry name" value="BPL"/>
    <property type="match status" value="1"/>
</dbReference>
<dbReference type="NCBIfam" id="NF008847">
    <property type="entry name" value="PRK11886.1-2"/>
    <property type="match status" value="1"/>
</dbReference>
<dbReference type="EMBL" id="AAOW01000010">
    <property type="protein sequence ID" value="EAR61099.1"/>
    <property type="molecule type" value="Genomic_DNA"/>
</dbReference>
<keyword evidence="9" id="KW-1185">Reference proteome</keyword>
<dbReference type="PANTHER" id="PTHR12835:SF5">
    <property type="entry name" value="BIOTIN--PROTEIN LIGASE"/>
    <property type="match status" value="1"/>
</dbReference>
<dbReference type="PROSITE" id="PS51733">
    <property type="entry name" value="BPL_LPL_CATALYTIC"/>
    <property type="match status" value="1"/>
</dbReference>
<dbReference type="InterPro" id="IPR013196">
    <property type="entry name" value="HTH_11"/>
</dbReference>
<sequence>MTIRSLLSILADGKFHSGSELGEKIGISRSAIWKHIRRLEEGGLEIYSVKGRGYRVPGGLNLLDVGQIEQALKSDVRHQLQEIDLQLTIPSTNALAMKESQRGDCHGRIYLAEQQTEGRGRRGRTWVSPFARNLYFSLVWRFEQGAAAIEGLSLLVGLAMVKAMEKLKIDAVQLKWPNDLLSQGRKLAGILLEVHGEASGQCQVVIGVGVNVEMPRDLGEQIDQPWIDLKTVSGRPVDRNLLLAEILNELVLRLNQFERNGFAEFVDEWHGYHAMQSQPITLQVGSKAIEGVCQGIDTSGALLLESEDGLRAYHGGEVSIQRAT</sequence>
<keyword evidence="3 6" id="KW-0067">ATP-binding</keyword>
<dbReference type="PANTHER" id="PTHR12835">
    <property type="entry name" value="BIOTIN PROTEIN LIGASE"/>
    <property type="match status" value="1"/>
</dbReference>
<gene>
    <name evidence="6" type="primary">birA</name>
    <name evidence="8" type="ORF">MED92_04574</name>
</gene>
<dbReference type="SUPFAM" id="SSF55681">
    <property type="entry name" value="Class II aaRS and biotin synthetases"/>
    <property type="match status" value="1"/>
</dbReference>
<dbReference type="InterPro" id="IPR036388">
    <property type="entry name" value="WH-like_DNA-bd_sf"/>
</dbReference>
<comment type="function">
    <text evidence="6">Acts both as a biotin--[acetyl-CoA-carboxylase] ligase and a biotin-operon repressor. In the presence of ATP, BirA activates biotin to form the BirA-biotinyl-5'-adenylate (BirA-bio-5'-AMP or holoBirA) complex. HoloBirA can either transfer the biotinyl moiety to the biotin carboxyl carrier protein (BCCP) subunit of acetyl-CoA carboxylase, or bind to the biotin operator site and inhibit transcription of the operon.</text>
</comment>
<name>A0A7U8C745_NEPCE</name>
<evidence type="ECO:0000313" key="8">
    <source>
        <dbReference type="EMBL" id="EAR61099.1"/>
    </source>
</evidence>
<feature type="binding site" evidence="6">
    <location>
        <position position="115"/>
    </location>
    <ligand>
        <name>biotin</name>
        <dbReference type="ChEBI" id="CHEBI:57586"/>
    </ligand>
</feature>
<dbReference type="OrthoDB" id="9807064at2"/>
<dbReference type="Gene3D" id="2.30.30.100">
    <property type="match status" value="1"/>
</dbReference>
<dbReference type="EC" id="6.3.4.15" evidence="6"/>
<keyword evidence="6" id="KW-0805">Transcription regulation</keyword>
<keyword evidence="4 6" id="KW-0092">Biotin</keyword>
<protein>
    <recommendedName>
        <fullName evidence="6">Bifunctional ligase/repressor BirA</fullName>
    </recommendedName>
    <alternativeName>
        <fullName evidence="6">Biotin operon repressor</fullName>
    </alternativeName>
    <alternativeName>
        <fullName evidence="6">Biotin--[acetyl-CoA-carboxylase] ligase</fullName>
        <ecNumber evidence="6">6.3.4.15</ecNumber>
    </alternativeName>
    <alternativeName>
        <fullName evidence="6">Biotin--protein ligase</fullName>
    </alternativeName>
    <alternativeName>
        <fullName evidence="6">Biotin-[acetyl-CoA carboxylase] synthetase</fullName>
    </alternativeName>
</protein>
<dbReference type="GO" id="GO:0003677">
    <property type="term" value="F:DNA binding"/>
    <property type="evidence" value="ECO:0007669"/>
    <property type="project" value="UniProtKB-UniRule"/>
</dbReference>
<comment type="caution">
    <text evidence="8">The sequence shown here is derived from an EMBL/GenBank/DDBJ whole genome shotgun (WGS) entry which is preliminary data.</text>
</comment>
<dbReference type="GO" id="GO:0006355">
    <property type="term" value="P:regulation of DNA-templated transcription"/>
    <property type="evidence" value="ECO:0007669"/>
    <property type="project" value="UniProtKB-UniRule"/>
</dbReference>